<dbReference type="InterPro" id="IPR035965">
    <property type="entry name" value="PAS-like_dom_sf"/>
</dbReference>
<organism evidence="4 5">
    <name type="scientific">Dickeya poaceiphila</name>
    <dbReference type="NCBI Taxonomy" id="568768"/>
    <lineage>
        <taxon>Bacteria</taxon>
        <taxon>Pseudomonadati</taxon>
        <taxon>Pseudomonadota</taxon>
        <taxon>Gammaproteobacteria</taxon>
        <taxon>Enterobacterales</taxon>
        <taxon>Pectobacteriaceae</taxon>
        <taxon>Dickeya</taxon>
    </lineage>
</organism>
<dbReference type="InterPro" id="IPR052155">
    <property type="entry name" value="Biofilm_reg_signaling"/>
</dbReference>
<dbReference type="Pfam" id="PF01590">
    <property type="entry name" value="GAF"/>
    <property type="match status" value="1"/>
</dbReference>
<evidence type="ECO:0000313" key="4">
    <source>
        <dbReference type="EMBL" id="QDX29863.1"/>
    </source>
</evidence>
<dbReference type="SMART" id="SM00091">
    <property type="entry name" value="PAS"/>
    <property type="match status" value="2"/>
</dbReference>
<dbReference type="NCBIfam" id="TIGR00254">
    <property type="entry name" value="GGDEF"/>
    <property type="match status" value="1"/>
</dbReference>
<dbReference type="PANTHER" id="PTHR44757:SF2">
    <property type="entry name" value="BIOFILM ARCHITECTURE MAINTENANCE PROTEIN MBAA"/>
    <property type="match status" value="1"/>
</dbReference>
<dbReference type="InterPro" id="IPR029016">
    <property type="entry name" value="GAF-like_dom_sf"/>
</dbReference>
<dbReference type="Gene3D" id="3.30.70.270">
    <property type="match status" value="1"/>
</dbReference>
<dbReference type="PROSITE" id="PS50112">
    <property type="entry name" value="PAS"/>
    <property type="match status" value="1"/>
</dbReference>
<dbReference type="InterPro" id="IPR013656">
    <property type="entry name" value="PAS_4"/>
</dbReference>
<dbReference type="Pfam" id="PF08447">
    <property type="entry name" value="PAS_3"/>
    <property type="match status" value="1"/>
</dbReference>
<dbReference type="CDD" id="cd00130">
    <property type="entry name" value="PAS"/>
    <property type="match status" value="1"/>
</dbReference>
<dbReference type="Pfam" id="PF00990">
    <property type="entry name" value="GGDEF"/>
    <property type="match status" value="1"/>
</dbReference>
<dbReference type="SMART" id="SM00267">
    <property type="entry name" value="GGDEF"/>
    <property type="match status" value="1"/>
</dbReference>
<dbReference type="SMART" id="SM00086">
    <property type="entry name" value="PAC"/>
    <property type="match status" value="1"/>
</dbReference>
<dbReference type="InterPro" id="IPR003018">
    <property type="entry name" value="GAF"/>
</dbReference>
<dbReference type="Pfam" id="PF08448">
    <property type="entry name" value="PAS_4"/>
    <property type="match status" value="1"/>
</dbReference>
<dbReference type="Gene3D" id="3.30.450.20">
    <property type="entry name" value="PAS domain"/>
    <property type="match status" value="2"/>
</dbReference>
<dbReference type="InterPro" id="IPR000700">
    <property type="entry name" value="PAS-assoc_C"/>
</dbReference>
<evidence type="ECO:0000313" key="5">
    <source>
        <dbReference type="Proteomes" id="UP000320591"/>
    </source>
</evidence>
<dbReference type="Proteomes" id="UP000320591">
    <property type="component" value="Chromosome"/>
</dbReference>
<dbReference type="SMART" id="SM00065">
    <property type="entry name" value="GAF"/>
    <property type="match status" value="1"/>
</dbReference>
<dbReference type="Gene3D" id="3.30.450.40">
    <property type="match status" value="1"/>
</dbReference>
<dbReference type="PROSITE" id="PS50887">
    <property type="entry name" value="GGDEF"/>
    <property type="match status" value="1"/>
</dbReference>
<dbReference type="PANTHER" id="PTHR44757">
    <property type="entry name" value="DIGUANYLATE CYCLASE DGCP"/>
    <property type="match status" value="1"/>
</dbReference>
<feature type="domain" description="PAS" evidence="1">
    <location>
        <begin position="205"/>
        <end position="247"/>
    </location>
</feature>
<sequence>MTSPCHRCSEEQQDILARMLNIFDTQPSEELPRLARITRTFFQVQSVVISLVNSERQWFLSKANFPRQELAIEFSFCAHTVNANAPLIVPDTLLDQRFATNPLVTGDDPIRFHASYPLLSSLGTPIGALCLYHHQPRTFSDDELQQLSDLACIVQTVLHKVEMQARETIAQEKLYLADYINQQIFSSAAIGLALVAPDKRPLKCNHALCDMLGYDEATLLTLPLDNVVHPEDLPALMSNYDLLMDSNVWESTQQHRYIRSDGRELWAQVSISVLCNPDGSKFGLLLALTDLSDQKASELALRELSLELENRVEQRTAELRQSHQFIQDITDHIPAMIACISPDNVLVFANRHLRKLIGLEHGAPYQRNIHEIFRPQVLTLLLPQLEESRQKQHPMSLEHVLDMPDGQRVTLHTELAPAESPELGTYILSTDITHLTVLRDQLTFEANHDHLTGLPNRRAVISYLGRLSGKKRRGALALLFFDINNFKYYNDQFGHDFGDRVIKTFARLLRQNTRSYDFIGRLSGDEFLMVIHEQRNLTNEIHAITQKLKAKIERPITIRHQTITLSASIGRAILPQDAPLNANELIRQADAAMYQDKRRHLLMP</sequence>
<dbReference type="InterPro" id="IPR001610">
    <property type="entry name" value="PAC"/>
</dbReference>
<dbReference type="OrthoDB" id="9812358at2"/>
<dbReference type="SUPFAM" id="SSF55781">
    <property type="entry name" value="GAF domain-like"/>
    <property type="match status" value="1"/>
</dbReference>
<dbReference type="SUPFAM" id="SSF55073">
    <property type="entry name" value="Nucleotide cyclase"/>
    <property type="match status" value="1"/>
</dbReference>
<name>A0A5B8I5S0_9GAMM</name>
<dbReference type="RefSeq" id="WP_042870922.1">
    <property type="nucleotide sequence ID" value="NZ_CM001975.1"/>
</dbReference>
<feature type="domain" description="GGDEF" evidence="3">
    <location>
        <begin position="474"/>
        <end position="604"/>
    </location>
</feature>
<dbReference type="InterPro" id="IPR013655">
    <property type="entry name" value="PAS_fold_3"/>
</dbReference>
<dbReference type="InterPro" id="IPR000160">
    <property type="entry name" value="GGDEF_dom"/>
</dbReference>
<evidence type="ECO:0000259" key="1">
    <source>
        <dbReference type="PROSITE" id="PS50112"/>
    </source>
</evidence>
<dbReference type="KEGG" id="dic:Dpoa569_0001689"/>
<gene>
    <name evidence="4" type="ORF">Dpoa569_0001689</name>
</gene>
<keyword evidence="5" id="KW-1185">Reference proteome</keyword>
<dbReference type="EMBL" id="CP042220">
    <property type="protein sequence ID" value="QDX29863.1"/>
    <property type="molecule type" value="Genomic_DNA"/>
</dbReference>
<evidence type="ECO:0000259" key="2">
    <source>
        <dbReference type="PROSITE" id="PS50113"/>
    </source>
</evidence>
<dbReference type="NCBIfam" id="TIGR00229">
    <property type="entry name" value="sensory_box"/>
    <property type="match status" value="1"/>
</dbReference>
<protein>
    <submittedName>
        <fullName evidence="4">Diguanylate cyclase</fullName>
    </submittedName>
</protein>
<dbReference type="SUPFAM" id="SSF55785">
    <property type="entry name" value="PYP-like sensor domain (PAS domain)"/>
    <property type="match status" value="2"/>
</dbReference>
<evidence type="ECO:0000259" key="3">
    <source>
        <dbReference type="PROSITE" id="PS50887"/>
    </source>
</evidence>
<dbReference type="STRING" id="568768.GCA_000406125_02161"/>
<feature type="domain" description="PAC" evidence="2">
    <location>
        <begin position="251"/>
        <end position="303"/>
    </location>
</feature>
<reference evidence="4 5" key="1">
    <citation type="journal article" date="2019" name="Environ. Microbiol.">
        <title>The phytopathogenic nature of Dickeya aquatica 174/2 and the dynamic early evolution of Dickeya pathogenicity.</title>
        <authorList>
            <person name="Duprey A."/>
            <person name="Taib N."/>
            <person name="Leonard S."/>
            <person name="Garin T."/>
            <person name="Flandrois J.P."/>
            <person name="Nasser W."/>
            <person name="Brochier-Armanet C."/>
            <person name="Reverchon S."/>
        </authorList>
    </citation>
    <scope>NUCLEOTIDE SEQUENCE [LARGE SCALE GENOMIC DNA]</scope>
    <source>
        <strain evidence="4 5">NCPPB 569</strain>
    </source>
</reference>
<dbReference type="InterPro" id="IPR043128">
    <property type="entry name" value="Rev_trsase/Diguanyl_cyclase"/>
</dbReference>
<dbReference type="InterPro" id="IPR029787">
    <property type="entry name" value="Nucleotide_cyclase"/>
</dbReference>
<proteinExistence type="predicted"/>
<dbReference type="AlphaFoldDB" id="A0A5B8I5S0"/>
<accession>A0A5B8I5S0</accession>
<dbReference type="PROSITE" id="PS50113">
    <property type="entry name" value="PAC"/>
    <property type="match status" value="1"/>
</dbReference>
<dbReference type="CDD" id="cd01949">
    <property type="entry name" value="GGDEF"/>
    <property type="match status" value="1"/>
</dbReference>
<dbReference type="InterPro" id="IPR000014">
    <property type="entry name" value="PAS"/>
</dbReference>